<dbReference type="InterPro" id="IPR036249">
    <property type="entry name" value="Thioredoxin-like_sf"/>
</dbReference>
<evidence type="ECO:0000256" key="2">
    <source>
        <dbReference type="ARBA" id="ARBA00022748"/>
    </source>
</evidence>
<dbReference type="AlphaFoldDB" id="A0A9D2AX35"/>
<reference evidence="7" key="2">
    <citation type="submission" date="2021-04" db="EMBL/GenBank/DDBJ databases">
        <authorList>
            <person name="Gilroy R."/>
        </authorList>
    </citation>
    <scope>NUCLEOTIDE SEQUENCE</scope>
    <source>
        <strain evidence="7">1719</strain>
    </source>
</reference>
<dbReference type="Proteomes" id="UP000824156">
    <property type="component" value="Unassembled WGS sequence"/>
</dbReference>
<dbReference type="CDD" id="cd02966">
    <property type="entry name" value="TlpA_like_family"/>
    <property type="match status" value="1"/>
</dbReference>
<dbReference type="GO" id="GO:0017004">
    <property type="term" value="P:cytochrome complex assembly"/>
    <property type="evidence" value="ECO:0007669"/>
    <property type="project" value="UniProtKB-KW"/>
</dbReference>
<feature type="signal peptide" evidence="5">
    <location>
        <begin position="1"/>
        <end position="21"/>
    </location>
</feature>
<sequence>MKIFSTILIALFLGLANLTHAQTDKQALIDQVLSNTDKVESLRLIQRVGGYNPDYQELNTLFKQMDRKVKKSTDGKIFARYLKALKASSVGQKAPGITQFDSDGLPYSLSDLKGKYVLLDFWASWCSDCKKAHPELVEIYNDFKGPNFEILGISLDKERAPWIKEIEEGNLDWKHISDLQGWNSSASQIYAVKAVPQNILVDPEGKIIARNIYGAELSALLKEVLY</sequence>
<feature type="domain" description="Thioredoxin" evidence="6">
    <location>
        <begin position="88"/>
        <end position="226"/>
    </location>
</feature>
<evidence type="ECO:0000313" key="7">
    <source>
        <dbReference type="EMBL" id="HIX53422.1"/>
    </source>
</evidence>
<dbReference type="InterPro" id="IPR050553">
    <property type="entry name" value="Thioredoxin_ResA/DsbE_sf"/>
</dbReference>
<dbReference type="EMBL" id="DXEZ01000003">
    <property type="protein sequence ID" value="HIX53422.1"/>
    <property type="molecule type" value="Genomic_DNA"/>
</dbReference>
<accession>A0A9D2AX35</accession>
<comment type="subcellular location">
    <subcellularLocation>
        <location evidence="1">Cell envelope</location>
    </subcellularLocation>
</comment>
<dbReference type="SUPFAM" id="SSF52833">
    <property type="entry name" value="Thioredoxin-like"/>
    <property type="match status" value="1"/>
</dbReference>
<evidence type="ECO:0000313" key="8">
    <source>
        <dbReference type="Proteomes" id="UP000824156"/>
    </source>
</evidence>
<evidence type="ECO:0000256" key="4">
    <source>
        <dbReference type="ARBA" id="ARBA00023284"/>
    </source>
</evidence>
<keyword evidence="4" id="KW-0676">Redox-active center</keyword>
<evidence type="ECO:0000256" key="1">
    <source>
        <dbReference type="ARBA" id="ARBA00004196"/>
    </source>
</evidence>
<dbReference type="InterPro" id="IPR000866">
    <property type="entry name" value="AhpC/TSA"/>
</dbReference>
<dbReference type="GO" id="GO:0030313">
    <property type="term" value="C:cell envelope"/>
    <property type="evidence" value="ECO:0007669"/>
    <property type="project" value="UniProtKB-SubCell"/>
</dbReference>
<dbReference type="Pfam" id="PF00578">
    <property type="entry name" value="AhpC-TSA"/>
    <property type="match status" value="1"/>
</dbReference>
<dbReference type="PANTHER" id="PTHR42852:SF6">
    <property type="entry name" value="THIOL:DISULFIDE INTERCHANGE PROTEIN DSBE"/>
    <property type="match status" value="1"/>
</dbReference>
<proteinExistence type="predicted"/>
<evidence type="ECO:0000256" key="3">
    <source>
        <dbReference type="ARBA" id="ARBA00023157"/>
    </source>
</evidence>
<protein>
    <submittedName>
        <fullName evidence="7">TlpA family protein disulfide reductase</fullName>
    </submittedName>
</protein>
<dbReference type="Gene3D" id="3.40.30.10">
    <property type="entry name" value="Glutaredoxin"/>
    <property type="match status" value="1"/>
</dbReference>
<keyword evidence="3" id="KW-1015">Disulfide bond</keyword>
<organism evidence="7 8">
    <name type="scientific">Candidatus Sphingobacterium stercoripullorum</name>
    <dbReference type="NCBI Taxonomy" id="2838759"/>
    <lineage>
        <taxon>Bacteria</taxon>
        <taxon>Pseudomonadati</taxon>
        <taxon>Bacteroidota</taxon>
        <taxon>Sphingobacteriia</taxon>
        <taxon>Sphingobacteriales</taxon>
        <taxon>Sphingobacteriaceae</taxon>
        <taxon>Sphingobacterium</taxon>
    </lineage>
</organism>
<keyword evidence="5" id="KW-0732">Signal</keyword>
<keyword evidence="2" id="KW-0201">Cytochrome c-type biogenesis</keyword>
<feature type="chain" id="PRO_5039689156" evidence="5">
    <location>
        <begin position="22"/>
        <end position="226"/>
    </location>
</feature>
<gene>
    <name evidence="7" type="ORF">H9853_00205</name>
</gene>
<reference evidence="7" key="1">
    <citation type="journal article" date="2021" name="PeerJ">
        <title>Extensive microbial diversity within the chicken gut microbiome revealed by metagenomics and culture.</title>
        <authorList>
            <person name="Gilroy R."/>
            <person name="Ravi A."/>
            <person name="Getino M."/>
            <person name="Pursley I."/>
            <person name="Horton D.L."/>
            <person name="Alikhan N.F."/>
            <person name="Baker D."/>
            <person name="Gharbi K."/>
            <person name="Hall N."/>
            <person name="Watson M."/>
            <person name="Adriaenssens E.M."/>
            <person name="Foster-Nyarko E."/>
            <person name="Jarju S."/>
            <person name="Secka A."/>
            <person name="Antonio M."/>
            <person name="Oren A."/>
            <person name="Chaudhuri R.R."/>
            <person name="La Ragione R."/>
            <person name="Hildebrand F."/>
            <person name="Pallen M.J."/>
        </authorList>
    </citation>
    <scope>NUCLEOTIDE SEQUENCE</scope>
    <source>
        <strain evidence="7">1719</strain>
    </source>
</reference>
<dbReference type="InterPro" id="IPR013766">
    <property type="entry name" value="Thioredoxin_domain"/>
</dbReference>
<name>A0A9D2AX35_9SPHI</name>
<dbReference type="GO" id="GO:0016491">
    <property type="term" value="F:oxidoreductase activity"/>
    <property type="evidence" value="ECO:0007669"/>
    <property type="project" value="InterPro"/>
</dbReference>
<evidence type="ECO:0000256" key="5">
    <source>
        <dbReference type="SAM" id="SignalP"/>
    </source>
</evidence>
<comment type="caution">
    <text evidence="7">The sequence shown here is derived from an EMBL/GenBank/DDBJ whole genome shotgun (WGS) entry which is preliminary data.</text>
</comment>
<evidence type="ECO:0000259" key="6">
    <source>
        <dbReference type="PROSITE" id="PS51352"/>
    </source>
</evidence>
<dbReference type="GO" id="GO:0016209">
    <property type="term" value="F:antioxidant activity"/>
    <property type="evidence" value="ECO:0007669"/>
    <property type="project" value="InterPro"/>
</dbReference>
<dbReference type="PANTHER" id="PTHR42852">
    <property type="entry name" value="THIOL:DISULFIDE INTERCHANGE PROTEIN DSBE"/>
    <property type="match status" value="1"/>
</dbReference>
<dbReference type="PROSITE" id="PS51352">
    <property type="entry name" value="THIOREDOXIN_2"/>
    <property type="match status" value="1"/>
</dbReference>